<dbReference type="SUPFAM" id="SSF117281">
    <property type="entry name" value="Kelch motif"/>
    <property type="match status" value="1"/>
</dbReference>
<feature type="transmembrane region" description="Helical" evidence="3">
    <location>
        <begin position="12"/>
        <end position="29"/>
    </location>
</feature>
<sequence length="482" mass="53010">MWNKKVNSSKIIFLIIIFIIKFSRIAGLLPDRAGHVAVIIDDQIVFMGGSRFIPPTNSNRSQIRLYNLSDEVFSLSLSSQFSTSKPPYLDLSDTSARMKFGSEKGTAVLGGPGGANIYLIGGVQQNLTRLNEIDKNPNITSNQTLMIEEINKTYNMTDQSIFLYQPYGNSWLNLLNQKGTLPTRRRSTSTVINQKGIIYIFGGRSQVDTGSPIFICYNDLYTFDTVLLSWNQINAVDAPSPRSHAAPVLLPNGKILYIGGVSQTQPGADADLINMNEIPVFDTNSSTWSYKYANQSTLVQPRIAHTATLMPNSNEIIIIGGNSNYNLHLTTVNPIFLSLNIAKEPYEYSELITSGDKPPPLAVHTANLYQNYLIIAFGNITNYATESAEINSRIYLLDIQCKAWVTTFAPNKSICSNVPSPSRGSGINVSMIAGIIVGSIVAVAVIVAATMYLITIRRCCIQRITDQGLLTEPKPESFEVPS</sequence>
<evidence type="ECO:0000259" key="4">
    <source>
        <dbReference type="Pfam" id="PF24981"/>
    </source>
</evidence>
<comment type="caution">
    <text evidence="5">The sequence shown here is derived from an EMBL/GenBank/DDBJ whole genome shotgun (WGS) entry which is preliminary data.</text>
</comment>
<dbReference type="AlphaFoldDB" id="A0A8H3XBY4"/>
<proteinExistence type="predicted"/>
<evidence type="ECO:0000313" key="5">
    <source>
        <dbReference type="EMBL" id="KAF0446067.1"/>
    </source>
</evidence>
<keyword evidence="3" id="KW-1133">Transmembrane helix</keyword>
<organism evidence="5 6">
    <name type="scientific">Gigaspora margarita</name>
    <dbReference type="NCBI Taxonomy" id="4874"/>
    <lineage>
        <taxon>Eukaryota</taxon>
        <taxon>Fungi</taxon>
        <taxon>Fungi incertae sedis</taxon>
        <taxon>Mucoromycota</taxon>
        <taxon>Glomeromycotina</taxon>
        <taxon>Glomeromycetes</taxon>
        <taxon>Diversisporales</taxon>
        <taxon>Gigasporaceae</taxon>
        <taxon>Gigaspora</taxon>
    </lineage>
</organism>
<dbReference type="PANTHER" id="PTHR23244:SF456">
    <property type="entry name" value="MULTIPLE EPIDERMAL GROWTH FACTOR-LIKE DOMAINS PROTEIN 8"/>
    <property type="match status" value="1"/>
</dbReference>
<dbReference type="PANTHER" id="PTHR23244">
    <property type="entry name" value="KELCH REPEAT DOMAIN"/>
    <property type="match status" value="1"/>
</dbReference>
<dbReference type="Proteomes" id="UP000439903">
    <property type="component" value="Unassembled WGS sequence"/>
</dbReference>
<evidence type="ECO:0000256" key="3">
    <source>
        <dbReference type="SAM" id="Phobius"/>
    </source>
</evidence>
<accession>A0A8H3XBY4</accession>
<dbReference type="Gene3D" id="2.120.10.80">
    <property type="entry name" value="Kelch-type beta propeller"/>
    <property type="match status" value="1"/>
</dbReference>
<dbReference type="Pfam" id="PF24981">
    <property type="entry name" value="Beta-prop_ATRN-LZTR1"/>
    <property type="match status" value="1"/>
</dbReference>
<dbReference type="OrthoDB" id="432528at2759"/>
<evidence type="ECO:0000256" key="2">
    <source>
        <dbReference type="ARBA" id="ARBA00022737"/>
    </source>
</evidence>
<evidence type="ECO:0000256" key="1">
    <source>
        <dbReference type="ARBA" id="ARBA00022441"/>
    </source>
</evidence>
<protein>
    <submittedName>
        <fullName evidence="5">Galactose oxidase</fullName>
    </submittedName>
</protein>
<keyword evidence="3" id="KW-0472">Membrane</keyword>
<evidence type="ECO:0000313" key="6">
    <source>
        <dbReference type="Proteomes" id="UP000439903"/>
    </source>
</evidence>
<gene>
    <name evidence="5" type="ORF">F8M41_002979</name>
</gene>
<feature type="transmembrane region" description="Helical" evidence="3">
    <location>
        <begin position="431"/>
        <end position="454"/>
    </location>
</feature>
<keyword evidence="2" id="KW-0677">Repeat</keyword>
<name>A0A8H3XBY4_GIGMA</name>
<dbReference type="EMBL" id="WTPW01001256">
    <property type="protein sequence ID" value="KAF0446067.1"/>
    <property type="molecule type" value="Genomic_DNA"/>
</dbReference>
<dbReference type="InterPro" id="IPR056737">
    <property type="entry name" value="Beta-prop_ATRN-MKLN-like"/>
</dbReference>
<reference evidence="5 6" key="1">
    <citation type="journal article" date="2019" name="Environ. Microbiol.">
        <title>At the nexus of three kingdoms: the genome of the mycorrhizal fungus Gigaspora margarita provides insights into plant, endobacterial and fungal interactions.</title>
        <authorList>
            <person name="Venice F."/>
            <person name="Ghignone S."/>
            <person name="Salvioli di Fossalunga A."/>
            <person name="Amselem J."/>
            <person name="Novero M."/>
            <person name="Xianan X."/>
            <person name="Sedzielewska Toro K."/>
            <person name="Morin E."/>
            <person name="Lipzen A."/>
            <person name="Grigoriev I.V."/>
            <person name="Henrissat B."/>
            <person name="Martin F.M."/>
            <person name="Bonfante P."/>
        </authorList>
    </citation>
    <scope>NUCLEOTIDE SEQUENCE [LARGE SCALE GENOMIC DNA]</scope>
    <source>
        <strain evidence="5 6">BEG34</strain>
    </source>
</reference>
<keyword evidence="1" id="KW-0880">Kelch repeat</keyword>
<feature type="domain" description="Attractin/MKLN-like beta-propeller" evidence="4">
    <location>
        <begin position="157"/>
        <end position="411"/>
    </location>
</feature>
<dbReference type="InterPro" id="IPR015915">
    <property type="entry name" value="Kelch-typ_b-propeller"/>
</dbReference>
<keyword evidence="3" id="KW-0812">Transmembrane</keyword>
<keyword evidence="6" id="KW-1185">Reference proteome</keyword>